<accession>A0A2M8W2R9</accession>
<protein>
    <recommendedName>
        <fullName evidence="4">Glutamine amidotransferase</fullName>
    </recommendedName>
</protein>
<reference evidence="2 3" key="1">
    <citation type="submission" date="2017-11" db="EMBL/GenBank/DDBJ databases">
        <title>Genomic Encyclopedia of Archaeal and Bacterial Type Strains, Phase II (KMG-II): From Individual Species to Whole Genera.</title>
        <authorList>
            <person name="Goeker M."/>
        </authorList>
    </citation>
    <scope>NUCLEOTIDE SEQUENCE [LARGE SCALE GENOMIC DNA]</scope>
    <source>
        <strain evidence="2 3">DSM 29128</strain>
    </source>
</reference>
<dbReference type="CDD" id="cd03143">
    <property type="entry name" value="A4_beta-galactosidase_middle_domain"/>
    <property type="match status" value="1"/>
</dbReference>
<keyword evidence="1" id="KW-0812">Transmembrane</keyword>
<comment type="caution">
    <text evidence="2">The sequence shown here is derived from an EMBL/GenBank/DDBJ whole genome shotgun (WGS) entry which is preliminary data.</text>
</comment>
<keyword evidence="1" id="KW-0472">Membrane</keyword>
<name>A0A2M8W2R9_9RHOB</name>
<keyword evidence="3" id="KW-1185">Reference proteome</keyword>
<feature type="transmembrane region" description="Helical" evidence="1">
    <location>
        <begin position="22"/>
        <end position="43"/>
    </location>
</feature>
<dbReference type="PANTHER" id="PTHR37947:SF1">
    <property type="entry name" value="BLL2462 PROTEIN"/>
    <property type="match status" value="1"/>
</dbReference>
<dbReference type="PANTHER" id="PTHR37947">
    <property type="entry name" value="BLL2462 PROTEIN"/>
    <property type="match status" value="1"/>
</dbReference>
<feature type="transmembrane region" description="Helical" evidence="1">
    <location>
        <begin position="50"/>
        <end position="69"/>
    </location>
</feature>
<evidence type="ECO:0000313" key="3">
    <source>
        <dbReference type="Proteomes" id="UP000228531"/>
    </source>
</evidence>
<sequence length="700" mass="76731">MCLICWIDWGSDMTGTLVLDPLIPLVLLYGVAGLALLSLILAVWRRLPGWWLRGLAGLALLAAIANPSIQQEDREPLSDIVMMVVDESASQRIGDRSSQNAEAVANIEAEIARQPNTELRTVTLGDGEGDLGTTLMTALSEALAEEPQARVAGIILVTDGRLHDIERTPRLPAPMHTLLTGQPDDWDRRLIVENAPAFAILGEEVNLTLRIEDQGAAPEATSVPLSVSIDGDAPLTVQVPVGEDIQLPITLPHGGMNVLQFSVPEVEGELTNRNNAAVVQINGVRDRLRVLLVSGEPHPGERTWRNLLKSDSSVDLVHFTILRPPEKQDGVPVNELSLIAFPTRELFLEKINDFDLIIFDRYRRRGILPSAYLDNIRSYVEQGGAVLISSGPEYGSAESIYRSPLGQILPGAPTARVFEEGFVPQITDLGARHPVTEGLDELSPNPDGEGPGWGRWFRLVDVLVPENAMTVMSGLDERPLLTLNRVGEGRVALIASDHSWLWDRGYEGGGPQLELLRRLAHWMMKEPELEEEALWVEPTGQTMRIIRRTLSLDMGDVTVTHPDGTETTLRLEEVSPGRFETLWEAPEIGLYRLNDGEESAVIALGPAAPREFEQTIADSVLLDPLVDSTRGGVIPISAGNIDIRTVREGRPAAGRGWIGITPRDAFRTAEINITPLLPAWAFLLLAALLMVGAWLREGRR</sequence>
<dbReference type="InterPro" id="IPR029062">
    <property type="entry name" value="Class_I_gatase-like"/>
</dbReference>
<dbReference type="Gene3D" id="3.40.50.880">
    <property type="match status" value="1"/>
</dbReference>
<dbReference type="Proteomes" id="UP000228531">
    <property type="component" value="Unassembled WGS sequence"/>
</dbReference>
<dbReference type="SUPFAM" id="SSF52317">
    <property type="entry name" value="Class I glutamine amidotransferase-like"/>
    <property type="match status" value="1"/>
</dbReference>
<dbReference type="AlphaFoldDB" id="A0A2M8W2R9"/>
<feature type="transmembrane region" description="Helical" evidence="1">
    <location>
        <begin position="677"/>
        <end position="695"/>
    </location>
</feature>
<evidence type="ECO:0000313" key="2">
    <source>
        <dbReference type="EMBL" id="PJI85210.1"/>
    </source>
</evidence>
<proteinExistence type="predicted"/>
<gene>
    <name evidence="2" type="ORF">BC777_3210</name>
</gene>
<evidence type="ECO:0000256" key="1">
    <source>
        <dbReference type="SAM" id="Phobius"/>
    </source>
</evidence>
<evidence type="ECO:0008006" key="4">
    <source>
        <dbReference type="Google" id="ProtNLM"/>
    </source>
</evidence>
<organism evidence="2 3">
    <name type="scientific">Yoonia maricola</name>
    <dbReference type="NCBI Taxonomy" id="420999"/>
    <lineage>
        <taxon>Bacteria</taxon>
        <taxon>Pseudomonadati</taxon>
        <taxon>Pseudomonadota</taxon>
        <taxon>Alphaproteobacteria</taxon>
        <taxon>Rhodobacterales</taxon>
        <taxon>Paracoccaceae</taxon>
        <taxon>Yoonia</taxon>
    </lineage>
</organism>
<keyword evidence="1" id="KW-1133">Transmembrane helix</keyword>
<dbReference type="EMBL" id="PGTY01000003">
    <property type="protein sequence ID" value="PJI85210.1"/>
    <property type="molecule type" value="Genomic_DNA"/>
</dbReference>